<dbReference type="SUPFAM" id="SSF51658">
    <property type="entry name" value="Xylose isomerase-like"/>
    <property type="match status" value="1"/>
</dbReference>
<evidence type="ECO:0000313" key="8">
    <source>
        <dbReference type="Proteomes" id="UP001595387"/>
    </source>
</evidence>
<sequence length="325" mass="37586">MTNSTLFRLGYVAMSVNVKNCSPSQTMTYKRFQQLKDKEAAISRLERIAQSNIHNCLRLLKHNLAHDIRFFRLSSRLVPLATHEDLTGWDYMEAIRDDLRVLGDFTRKHNMRVDFHPDHFVVLNNPKEEIFTGSVKSLLHHVQLLNGMGIDLTHRSVLHVGGTYKNKPMALEQFISNWSYVPASVQKMLMIENDDKSFNLQDCLYLGEKLGIPVVFDYHHHLANHEEADWALNWDRVINTWGNSPLPLKMHISSPKSEQAFRSHADLVDPDMFMRFLKEVNGSVPQMDCMIEAKRKDSALFQLTQDLKGRDDIEMVDEASFYVKA</sequence>
<keyword evidence="1" id="KW-0540">Nuclease</keyword>
<dbReference type="NCBIfam" id="TIGR00629">
    <property type="entry name" value="uvde"/>
    <property type="match status" value="1"/>
</dbReference>
<keyword evidence="4" id="KW-0228">DNA excision</keyword>
<dbReference type="PANTHER" id="PTHR31290">
    <property type="entry name" value="UV-DAMAGE ENDONUCLEASE"/>
    <property type="match status" value="1"/>
</dbReference>
<gene>
    <name evidence="7" type="primary">uvsE</name>
    <name evidence="7" type="ORF">ACFODW_00625</name>
</gene>
<comment type="caution">
    <text evidence="7">The sequence shown here is derived from an EMBL/GenBank/DDBJ whole genome shotgun (WGS) entry which is preliminary data.</text>
</comment>
<dbReference type="Proteomes" id="UP001595387">
    <property type="component" value="Unassembled WGS sequence"/>
</dbReference>
<accession>A0ABV7A1K2</accession>
<keyword evidence="8" id="KW-1185">Reference proteome</keyword>
<evidence type="ECO:0000313" key="7">
    <source>
        <dbReference type="EMBL" id="MFC2946870.1"/>
    </source>
</evidence>
<keyword evidence="6" id="KW-0234">DNA repair</keyword>
<dbReference type="EMBL" id="JBHRRZ010000001">
    <property type="protein sequence ID" value="MFC2946870.1"/>
    <property type="molecule type" value="Genomic_DNA"/>
</dbReference>
<keyword evidence="3" id="KW-0227">DNA damage</keyword>
<dbReference type="PANTHER" id="PTHR31290:SF5">
    <property type="entry name" value="UV-DAMAGE ENDONUCLEASE"/>
    <property type="match status" value="1"/>
</dbReference>
<evidence type="ECO:0000256" key="3">
    <source>
        <dbReference type="ARBA" id="ARBA00022763"/>
    </source>
</evidence>
<name>A0ABV7A1K2_9BACI</name>
<dbReference type="InterPro" id="IPR036237">
    <property type="entry name" value="Xyl_isomerase-like_sf"/>
</dbReference>
<evidence type="ECO:0000256" key="2">
    <source>
        <dbReference type="ARBA" id="ARBA00022759"/>
    </source>
</evidence>
<evidence type="ECO:0000256" key="4">
    <source>
        <dbReference type="ARBA" id="ARBA00022769"/>
    </source>
</evidence>
<evidence type="ECO:0000256" key="5">
    <source>
        <dbReference type="ARBA" id="ARBA00022801"/>
    </source>
</evidence>
<evidence type="ECO:0000256" key="1">
    <source>
        <dbReference type="ARBA" id="ARBA00022722"/>
    </source>
</evidence>
<keyword evidence="2 7" id="KW-0255">Endonuclease</keyword>
<proteinExistence type="predicted"/>
<dbReference type="RefSeq" id="WP_390301349.1">
    <property type="nucleotide sequence ID" value="NZ_JBHRRZ010000001.1"/>
</dbReference>
<protein>
    <submittedName>
        <fullName evidence="7">UV DNA damage repair endonuclease UvsE</fullName>
    </submittedName>
</protein>
<keyword evidence="5" id="KW-0378">Hydrolase</keyword>
<organism evidence="7 8">
    <name type="scientific">Virgibacillus sediminis</name>
    <dbReference type="NCBI Taxonomy" id="202260"/>
    <lineage>
        <taxon>Bacteria</taxon>
        <taxon>Bacillati</taxon>
        <taxon>Bacillota</taxon>
        <taxon>Bacilli</taxon>
        <taxon>Bacillales</taxon>
        <taxon>Bacillaceae</taxon>
        <taxon>Virgibacillus</taxon>
    </lineage>
</organism>
<dbReference type="Gene3D" id="3.20.20.150">
    <property type="entry name" value="Divalent-metal-dependent TIM barrel enzymes"/>
    <property type="match status" value="1"/>
</dbReference>
<reference evidence="8" key="1">
    <citation type="journal article" date="2019" name="Int. J. Syst. Evol. Microbiol.">
        <title>The Global Catalogue of Microorganisms (GCM) 10K type strain sequencing project: providing services to taxonomists for standard genome sequencing and annotation.</title>
        <authorList>
            <consortium name="The Broad Institute Genomics Platform"/>
            <consortium name="The Broad Institute Genome Sequencing Center for Infectious Disease"/>
            <person name="Wu L."/>
            <person name="Ma J."/>
        </authorList>
    </citation>
    <scope>NUCLEOTIDE SEQUENCE [LARGE SCALE GENOMIC DNA]</scope>
    <source>
        <strain evidence="8">KCTC 13193</strain>
    </source>
</reference>
<dbReference type="GO" id="GO:0004519">
    <property type="term" value="F:endonuclease activity"/>
    <property type="evidence" value="ECO:0007669"/>
    <property type="project" value="UniProtKB-KW"/>
</dbReference>
<dbReference type="Pfam" id="PF03851">
    <property type="entry name" value="UvdE"/>
    <property type="match status" value="1"/>
</dbReference>
<dbReference type="InterPro" id="IPR004601">
    <property type="entry name" value="UvdE"/>
</dbReference>
<evidence type="ECO:0000256" key="6">
    <source>
        <dbReference type="ARBA" id="ARBA00023204"/>
    </source>
</evidence>